<sequence length="215" mass="23082">MRCSAWSTTASSGGRCPPTSPTGRPFTASSAASSPRAGSPNCTTGCAAGCAPARAAIRSPRRASSTHKSVKADAVVEADTRGYDGAKKINGRKRHLAVDCLGLLLAVLVTPASTADRQAATVILPHLREKYFRLKLLWADGGYTGTLLEWAPATLRLALTVVKRTDTATGFKVLPRGWVVERTNAWLMRTRRLARDYERTPACAEAMVYWSMTAS</sequence>
<keyword evidence="4" id="KW-1185">Reference proteome</keyword>
<dbReference type="Pfam" id="PF01609">
    <property type="entry name" value="DDE_Tnp_1"/>
    <property type="match status" value="1"/>
</dbReference>
<dbReference type="EMBL" id="JBEUKS010000015">
    <property type="protein sequence ID" value="MFC1443112.1"/>
    <property type="molecule type" value="Genomic_DNA"/>
</dbReference>
<dbReference type="RefSeq" id="WP_380568162.1">
    <property type="nucleotide sequence ID" value="NZ_JBEUKS010000015.1"/>
</dbReference>
<evidence type="ECO:0000259" key="2">
    <source>
        <dbReference type="Pfam" id="PF01609"/>
    </source>
</evidence>
<dbReference type="Proteomes" id="UP001592581">
    <property type="component" value="Unassembled WGS sequence"/>
</dbReference>
<evidence type="ECO:0000313" key="3">
    <source>
        <dbReference type="EMBL" id="MFC1443112.1"/>
    </source>
</evidence>
<name>A0ABV6XXW3_9ACTN</name>
<evidence type="ECO:0000256" key="1">
    <source>
        <dbReference type="SAM" id="MobiDB-lite"/>
    </source>
</evidence>
<organism evidence="3 4">
    <name type="scientific">Streptacidiphilus jeojiensis</name>
    <dbReference type="NCBI Taxonomy" id="3229225"/>
    <lineage>
        <taxon>Bacteria</taxon>
        <taxon>Bacillati</taxon>
        <taxon>Actinomycetota</taxon>
        <taxon>Actinomycetes</taxon>
        <taxon>Kitasatosporales</taxon>
        <taxon>Streptomycetaceae</taxon>
        <taxon>Streptacidiphilus</taxon>
    </lineage>
</organism>
<evidence type="ECO:0000313" key="4">
    <source>
        <dbReference type="Proteomes" id="UP001592581"/>
    </source>
</evidence>
<dbReference type="PANTHER" id="PTHR30007">
    <property type="entry name" value="PHP DOMAIN PROTEIN"/>
    <property type="match status" value="1"/>
</dbReference>
<reference evidence="3 4" key="1">
    <citation type="submission" date="2024-06" db="EMBL/GenBank/DDBJ databases">
        <authorList>
            <person name="Lee S.D."/>
        </authorList>
    </citation>
    <scope>NUCLEOTIDE SEQUENCE [LARGE SCALE GENOMIC DNA]</scope>
    <source>
        <strain evidence="3 4">N1-10</strain>
    </source>
</reference>
<feature type="region of interest" description="Disordered" evidence="1">
    <location>
        <begin position="1"/>
        <end position="40"/>
    </location>
</feature>
<accession>A0ABV6XXW3</accession>
<protein>
    <submittedName>
        <fullName evidence="3">Transposase</fullName>
    </submittedName>
</protein>
<feature type="domain" description="Transposase IS4-like" evidence="2">
    <location>
        <begin position="77"/>
        <end position="202"/>
    </location>
</feature>
<gene>
    <name evidence="3" type="ORF">ABUW04_33225</name>
</gene>
<dbReference type="PANTHER" id="PTHR30007:SF0">
    <property type="entry name" value="TRANSPOSASE"/>
    <property type="match status" value="1"/>
</dbReference>
<comment type="caution">
    <text evidence="3">The sequence shown here is derived from an EMBL/GenBank/DDBJ whole genome shotgun (WGS) entry which is preliminary data.</text>
</comment>
<feature type="compositionally biased region" description="Polar residues" evidence="1">
    <location>
        <begin position="1"/>
        <end position="12"/>
    </location>
</feature>
<proteinExistence type="predicted"/>
<dbReference type="InterPro" id="IPR002559">
    <property type="entry name" value="Transposase_11"/>
</dbReference>